<evidence type="ECO:0000313" key="4">
    <source>
        <dbReference type="Proteomes" id="UP000034795"/>
    </source>
</evidence>
<sequence length="495" mass="57323">MPELTYHYGKMRGWEVIPGLLIWGTFGLAIILSFLAPLWAIVLIILFDVLWLYRVIYYVIHILAAWVEVRRTSQIDWGARLSSLPRAASIRHLIFLPTYKEGVEILRATLRSLAQNQYPSIHCFIVLAGEERDRAHFEENVRTLEREFDGVFGAIFSTIHPKDLPGEIPGKGSNLHWSGSQIAKELSKRFPDLRDEDVIVTAFDVDTIAHKQYFSYLTYLYCTVPNPTHSSYQPITLLANNIWHAPAPVRIAAFGTTFWLMSELVRPERLWTFSSHSMPWTMLKDVGFWQKDIVSEDSRIFMQAFVHYHGDYRVTPLFLPVSMDTVVGDNYWQALKALYIQQRRWAWGVEHLPFIVEAFQKDHTIPLRKRLKYLFNHLEGMYTWATAPLLIFLLGWLPLQTAEGQTAALVQAAPYTLEMLMQGAMVGLFVSALLSLVLLPRRPQQTHWTQWPFMLLQWALLPVTFIIFGAFPAIDAQTRFMFGKYLGFQVTRKKR</sequence>
<keyword evidence="1" id="KW-0812">Transmembrane</keyword>
<feature type="transmembrane region" description="Helical" evidence="1">
    <location>
        <begin position="20"/>
        <end position="45"/>
    </location>
</feature>
<organism evidence="3 4">
    <name type="scientific">Candidatus Uhrbacteria bacterium GW2011_GWE2_46_68</name>
    <dbReference type="NCBI Taxonomy" id="1618994"/>
    <lineage>
        <taxon>Bacteria</taxon>
        <taxon>Candidatus Uhriibacteriota</taxon>
    </lineage>
</organism>
<keyword evidence="1" id="KW-0472">Membrane</keyword>
<name>A0A0G1SGD3_9BACT</name>
<dbReference type="Gene3D" id="3.90.550.10">
    <property type="entry name" value="Spore Coat Polysaccharide Biosynthesis Protein SpsA, Chain A"/>
    <property type="match status" value="1"/>
</dbReference>
<evidence type="ECO:0000259" key="2">
    <source>
        <dbReference type="Pfam" id="PF13632"/>
    </source>
</evidence>
<protein>
    <recommendedName>
        <fullName evidence="2">Glycosyltransferase 2-like domain-containing protein</fullName>
    </recommendedName>
</protein>
<feature type="domain" description="Glycosyltransferase 2-like" evidence="2">
    <location>
        <begin position="199"/>
        <end position="396"/>
    </location>
</feature>
<evidence type="ECO:0000256" key="1">
    <source>
        <dbReference type="SAM" id="Phobius"/>
    </source>
</evidence>
<dbReference type="Pfam" id="PF13632">
    <property type="entry name" value="Glyco_trans_2_3"/>
    <property type="match status" value="1"/>
</dbReference>
<dbReference type="PANTHER" id="PTHR36851:SF1">
    <property type="entry name" value="GLYCO_TRANS_2-LIKE DOMAIN-CONTAINING PROTEIN"/>
    <property type="match status" value="1"/>
</dbReference>
<comment type="caution">
    <text evidence="3">The sequence shown here is derived from an EMBL/GenBank/DDBJ whole genome shotgun (WGS) entry which is preliminary data.</text>
</comment>
<dbReference type="AlphaFoldDB" id="A0A0G1SGD3"/>
<feature type="transmembrane region" description="Helical" evidence="1">
    <location>
        <begin position="378"/>
        <end position="399"/>
    </location>
</feature>
<dbReference type="STRING" id="1618994.UX57_C0006G0023"/>
<keyword evidence="1" id="KW-1133">Transmembrane helix</keyword>
<dbReference type="EMBL" id="LCMS01000006">
    <property type="protein sequence ID" value="KKU41113.1"/>
    <property type="molecule type" value="Genomic_DNA"/>
</dbReference>
<evidence type="ECO:0000313" key="3">
    <source>
        <dbReference type="EMBL" id="KKU41113.1"/>
    </source>
</evidence>
<feature type="transmembrane region" description="Helical" evidence="1">
    <location>
        <begin position="451"/>
        <end position="474"/>
    </location>
</feature>
<accession>A0A0G1SGD3</accession>
<reference evidence="3 4" key="1">
    <citation type="journal article" date="2015" name="Nature">
        <title>rRNA introns, odd ribosomes, and small enigmatic genomes across a large radiation of phyla.</title>
        <authorList>
            <person name="Brown C.T."/>
            <person name="Hug L.A."/>
            <person name="Thomas B.C."/>
            <person name="Sharon I."/>
            <person name="Castelle C.J."/>
            <person name="Singh A."/>
            <person name="Wilkins M.J."/>
            <person name="Williams K.H."/>
            <person name="Banfield J.F."/>
        </authorList>
    </citation>
    <scope>NUCLEOTIDE SEQUENCE [LARGE SCALE GENOMIC DNA]</scope>
</reference>
<proteinExistence type="predicted"/>
<feature type="transmembrane region" description="Helical" evidence="1">
    <location>
        <begin position="419"/>
        <end position="439"/>
    </location>
</feature>
<dbReference type="PANTHER" id="PTHR36851">
    <property type="entry name" value="UNNAMED PRODUCT"/>
    <property type="match status" value="1"/>
</dbReference>
<gene>
    <name evidence="3" type="ORF">UX57_C0006G0023</name>
</gene>
<dbReference type="InterPro" id="IPR001173">
    <property type="entry name" value="Glyco_trans_2-like"/>
</dbReference>
<dbReference type="InterPro" id="IPR029044">
    <property type="entry name" value="Nucleotide-diphossugar_trans"/>
</dbReference>
<dbReference type="Proteomes" id="UP000034795">
    <property type="component" value="Unassembled WGS sequence"/>
</dbReference>